<dbReference type="GeneID" id="54982662"/>
<reference evidence="3" key="1">
    <citation type="submission" date="2016-03" db="EMBL/GenBank/DDBJ databases">
        <authorList>
            <person name="Ploux O."/>
        </authorList>
    </citation>
    <scope>NUCLEOTIDE SEQUENCE [LARGE SCALE GENOMIC DNA]</scope>
</reference>
<organism evidence="2 3">
    <name type="scientific">Proteus phage PM 116</name>
    <dbReference type="NCBI Taxonomy" id="1837877"/>
    <lineage>
        <taxon>Viruses</taxon>
        <taxon>Duplodnaviria</taxon>
        <taxon>Heunggongvirae</taxon>
        <taxon>Uroviricota</taxon>
        <taxon>Caudoviricetes</taxon>
        <taxon>Autographivirales</taxon>
        <taxon>Autosignataviridae</taxon>
        <taxon>Molineuxvirinae</taxon>
        <taxon>Acadevirus</taxon>
        <taxon>Acadevirus PM116</taxon>
    </lineage>
</organism>
<dbReference type="InterPro" id="IPR005135">
    <property type="entry name" value="Endo/exonuclease/phosphatase"/>
</dbReference>
<keyword evidence="3" id="KW-1185">Reference proteome</keyword>
<accession>A0A2D0VK29</accession>
<dbReference type="RefSeq" id="YP_009792457.1">
    <property type="nucleotide sequence ID" value="NC_047858.1"/>
</dbReference>
<dbReference type="Gene3D" id="3.60.10.10">
    <property type="entry name" value="Endonuclease/exonuclease/phosphatase"/>
    <property type="match status" value="1"/>
</dbReference>
<evidence type="ECO:0000313" key="2">
    <source>
        <dbReference type="EMBL" id="ANU80131.1"/>
    </source>
</evidence>
<evidence type="ECO:0000313" key="3">
    <source>
        <dbReference type="Proteomes" id="UP000231485"/>
    </source>
</evidence>
<evidence type="ECO:0000259" key="1">
    <source>
        <dbReference type="Pfam" id="PF03372"/>
    </source>
</evidence>
<name>A0A2D0VK29_9CAUD</name>
<dbReference type="KEGG" id="vg:54982662"/>
<sequence>MLQRLGSSLVKHTGKHLSFTLDKILTALNPNNSKIDYLNTIVNVNQSPRDNSIAIQEKESNSVRFVTWNLWTEYSTKTWFGDDRQSPDKTMQLQKQFLDVRGDYFGFQEAYMNPAITWGYLTVNPLKYQFFGMTDDAKLGDYIGNMTLTKFKPTESKAVIYSDTQPTSLDVWKRGYIREKLPNGIVVYNTHLSTDPARTTTMLAELLAEIKENGGDKVVLLGDFNVRDASALSEFEDYGFTIVNKSVWGGEIDRILVRGLNITGYGMVEILGGKGSHLSDHNMFYVDVEV</sequence>
<feature type="domain" description="Endonuclease/exonuclease/phosphatase" evidence="1">
    <location>
        <begin position="66"/>
        <end position="281"/>
    </location>
</feature>
<protein>
    <recommendedName>
        <fullName evidence="1">Endonuclease/exonuclease/phosphatase domain-containing protein</fullName>
    </recommendedName>
</protein>
<dbReference type="Proteomes" id="UP000231485">
    <property type="component" value="Genome"/>
</dbReference>
<dbReference type="Pfam" id="PF03372">
    <property type="entry name" value="Exo_endo_phos"/>
    <property type="match status" value="1"/>
</dbReference>
<dbReference type="InterPro" id="IPR036691">
    <property type="entry name" value="Endo/exonu/phosph_ase_sf"/>
</dbReference>
<proteinExistence type="predicted"/>
<dbReference type="SUPFAM" id="SSF56219">
    <property type="entry name" value="DNase I-like"/>
    <property type="match status" value="1"/>
</dbReference>
<dbReference type="EMBL" id="KU946962">
    <property type="protein sequence ID" value="ANU80131.1"/>
    <property type="molecule type" value="Genomic_DNA"/>
</dbReference>
<dbReference type="GO" id="GO:0003824">
    <property type="term" value="F:catalytic activity"/>
    <property type="evidence" value="ECO:0007669"/>
    <property type="project" value="InterPro"/>
</dbReference>